<keyword evidence="2" id="KW-1185">Reference proteome</keyword>
<dbReference type="Gene3D" id="1.10.357.10">
    <property type="entry name" value="Tetracycline Repressor, domain 2"/>
    <property type="match status" value="1"/>
</dbReference>
<dbReference type="SUPFAM" id="SSF46689">
    <property type="entry name" value="Homeodomain-like"/>
    <property type="match status" value="1"/>
</dbReference>
<gene>
    <name evidence="1" type="ORF">GV829_12475</name>
</gene>
<organism evidence="1 2">
    <name type="scientific">Sphingomonas lacunae</name>
    <dbReference type="NCBI Taxonomy" id="2698828"/>
    <lineage>
        <taxon>Bacteria</taxon>
        <taxon>Pseudomonadati</taxon>
        <taxon>Pseudomonadota</taxon>
        <taxon>Alphaproteobacteria</taxon>
        <taxon>Sphingomonadales</taxon>
        <taxon>Sphingomonadaceae</taxon>
        <taxon>Sphingomonas</taxon>
    </lineage>
</organism>
<dbReference type="EMBL" id="CP053015">
    <property type="protein sequence ID" value="QJQ33767.1"/>
    <property type="molecule type" value="Genomic_DNA"/>
</dbReference>
<proteinExistence type="predicted"/>
<dbReference type="KEGG" id="slan:GV829_12475"/>
<protein>
    <submittedName>
        <fullName evidence="1">TetR/AcrR family transcriptional regulator</fullName>
    </submittedName>
</protein>
<reference evidence="1 2" key="1">
    <citation type="submission" date="2020-01" db="EMBL/GenBank/DDBJ databases">
        <title>Sphingomonas sp. strain CSW-10.</title>
        <authorList>
            <person name="Chen W.-M."/>
        </authorList>
    </citation>
    <scope>NUCLEOTIDE SEQUENCE [LARGE SCALE GENOMIC DNA]</scope>
    <source>
        <strain evidence="1 2">CSW-10</strain>
    </source>
</reference>
<accession>A0A6M4AXC4</accession>
<dbReference type="Proteomes" id="UP000503018">
    <property type="component" value="Chromosome"/>
</dbReference>
<dbReference type="InterPro" id="IPR009057">
    <property type="entry name" value="Homeodomain-like_sf"/>
</dbReference>
<sequence>MLDLVERGDVSPSAARVADHAGVGLRTVFRHFDDMDSLYREMSEVIERRVLPIIARPFASDRWQDRILELASRRPEVFEAILPFRISANLKRYQSAFLMADYIRLHKMERALVDVHLPEATKADGDGVESLHIALSFQCWRLLRHDQQLSPEAARRVVYRMVDDILRNLPGGAD</sequence>
<name>A0A6M4AXC4_9SPHN</name>
<evidence type="ECO:0000313" key="2">
    <source>
        <dbReference type="Proteomes" id="UP000503018"/>
    </source>
</evidence>
<evidence type="ECO:0000313" key="1">
    <source>
        <dbReference type="EMBL" id="QJQ33767.1"/>
    </source>
</evidence>
<dbReference type="AlphaFoldDB" id="A0A6M4AXC4"/>